<feature type="compositionally biased region" description="Basic and acidic residues" evidence="1">
    <location>
        <begin position="109"/>
        <end position="124"/>
    </location>
</feature>
<reference evidence="2 3" key="1">
    <citation type="journal article" date="2024" name="Ann. Entomol. Soc. Am.">
        <title>Genomic analyses of the southern and eastern yellowjacket wasps (Hymenoptera: Vespidae) reveal evolutionary signatures of social life.</title>
        <authorList>
            <person name="Catto M.A."/>
            <person name="Caine P.B."/>
            <person name="Orr S.E."/>
            <person name="Hunt B.G."/>
            <person name="Goodisman M.A.D."/>
        </authorList>
    </citation>
    <scope>NUCLEOTIDE SEQUENCE [LARGE SCALE GENOMIC DNA]</scope>
    <source>
        <strain evidence="2">232</strain>
        <tissue evidence="2">Head and thorax</tissue>
    </source>
</reference>
<evidence type="ECO:0000313" key="3">
    <source>
        <dbReference type="Proteomes" id="UP001607303"/>
    </source>
</evidence>
<evidence type="ECO:0000313" key="2">
    <source>
        <dbReference type="EMBL" id="KAL2750578.1"/>
    </source>
</evidence>
<dbReference type="EMBL" id="JAYRBN010000009">
    <property type="protein sequence ID" value="KAL2750578.1"/>
    <property type="molecule type" value="Genomic_DNA"/>
</dbReference>
<name>A0ABD2CZL8_VESMC</name>
<protein>
    <submittedName>
        <fullName evidence="2">Uncharacterized protein</fullName>
    </submittedName>
</protein>
<feature type="region of interest" description="Disordered" evidence="1">
    <location>
        <begin position="100"/>
        <end position="132"/>
    </location>
</feature>
<accession>A0ABD2CZL8</accession>
<keyword evidence="3" id="KW-1185">Reference proteome</keyword>
<dbReference type="Proteomes" id="UP001607303">
    <property type="component" value="Unassembled WGS sequence"/>
</dbReference>
<comment type="caution">
    <text evidence="2">The sequence shown here is derived from an EMBL/GenBank/DDBJ whole genome shotgun (WGS) entry which is preliminary data.</text>
</comment>
<proteinExistence type="predicted"/>
<gene>
    <name evidence="2" type="ORF">V1477_001148</name>
</gene>
<sequence length="132" mass="15478">MAYTKLFGKQNDRENNEGVTFEKYFLEALEYTVVIRLGSESIFEDSIIEEILETKGENTGTFSSDSQRILGTIGVGKISRRRGVRRHADVKSEICVRKEMDKKKRGKEKRREEKRRGKERKGKEEEEEEEEE</sequence>
<dbReference type="AlphaFoldDB" id="A0ABD2CZL8"/>
<evidence type="ECO:0000256" key="1">
    <source>
        <dbReference type="SAM" id="MobiDB-lite"/>
    </source>
</evidence>
<organism evidence="2 3">
    <name type="scientific">Vespula maculifrons</name>
    <name type="common">Eastern yellow jacket</name>
    <name type="synonym">Wasp</name>
    <dbReference type="NCBI Taxonomy" id="7453"/>
    <lineage>
        <taxon>Eukaryota</taxon>
        <taxon>Metazoa</taxon>
        <taxon>Ecdysozoa</taxon>
        <taxon>Arthropoda</taxon>
        <taxon>Hexapoda</taxon>
        <taxon>Insecta</taxon>
        <taxon>Pterygota</taxon>
        <taxon>Neoptera</taxon>
        <taxon>Endopterygota</taxon>
        <taxon>Hymenoptera</taxon>
        <taxon>Apocrita</taxon>
        <taxon>Aculeata</taxon>
        <taxon>Vespoidea</taxon>
        <taxon>Vespidae</taxon>
        <taxon>Vespinae</taxon>
        <taxon>Vespula</taxon>
    </lineage>
</organism>